<evidence type="ECO:0000259" key="1">
    <source>
        <dbReference type="PROSITE" id="PS50943"/>
    </source>
</evidence>
<gene>
    <name evidence="2" type="ordered locus">Marme_2660</name>
</gene>
<sequence>MLYGENGMKTMDGRVALDVTRLKDLRMRLGLSQEKAAEQCISKGIYVSISSIKRAELGMNVLYRTANNLALFYQIDIKDILIDPQLIEQRHSA</sequence>
<dbReference type="Gene3D" id="1.10.260.40">
    <property type="entry name" value="lambda repressor-like DNA-binding domains"/>
    <property type="match status" value="1"/>
</dbReference>
<dbReference type="Proteomes" id="UP000001062">
    <property type="component" value="Chromosome"/>
</dbReference>
<organism evidence="2 3">
    <name type="scientific">Marinomonas mediterranea (strain ATCC 700492 / JCM 21426 / NBRC 103028 / MMB-1)</name>
    <dbReference type="NCBI Taxonomy" id="717774"/>
    <lineage>
        <taxon>Bacteria</taxon>
        <taxon>Pseudomonadati</taxon>
        <taxon>Pseudomonadota</taxon>
        <taxon>Gammaproteobacteria</taxon>
        <taxon>Oceanospirillales</taxon>
        <taxon>Oceanospirillaceae</taxon>
        <taxon>Marinomonas</taxon>
    </lineage>
</organism>
<dbReference type="AlphaFoldDB" id="F2JXJ1"/>
<dbReference type="eggNOG" id="COG3899">
    <property type="taxonomic scope" value="Bacteria"/>
</dbReference>
<name>F2JXJ1_MARM1</name>
<dbReference type="EMBL" id="CP002583">
    <property type="protein sequence ID" value="ADZ91891.1"/>
    <property type="molecule type" value="Genomic_DNA"/>
</dbReference>
<evidence type="ECO:0000313" key="2">
    <source>
        <dbReference type="EMBL" id="ADZ91891.1"/>
    </source>
</evidence>
<feature type="domain" description="HTH cro/C1-type" evidence="1">
    <location>
        <begin position="22"/>
        <end position="80"/>
    </location>
</feature>
<dbReference type="KEGG" id="mme:Marme_2660"/>
<dbReference type="InterPro" id="IPR010982">
    <property type="entry name" value="Lambda_DNA-bd_dom_sf"/>
</dbReference>
<proteinExistence type="predicted"/>
<reference evidence="2 3" key="1">
    <citation type="journal article" date="2012" name="Stand. Genomic Sci.">
        <title>Complete genome sequence of the melanogenic marine bacterium Marinomonas mediterranea type strain (MMB-1(T)).</title>
        <authorList>
            <person name="Lucas-Elio P."/>
            <person name="Goodwin L."/>
            <person name="Woyke T."/>
            <person name="Pitluck S."/>
            <person name="Nolan M."/>
            <person name="Kyrpides N.C."/>
            <person name="Detter J.C."/>
            <person name="Copeland A."/>
            <person name="Teshima H."/>
            <person name="Bruce D."/>
            <person name="Detter C."/>
            <person name="Tapia R."/>
            <person name="Han S."/>
            <person name="Land M.L."/>
            <person name="Ivanova N."/>
            <person name="Mikhailova N."/>
            <person name="Johnston A.W."/>
            <person name="Sanchez-Amat A."/>
        </authorList>
    </citation>
    <scope>NUCLEOTIDE SEQUENCE [LARGE SCALE GENOMIC DNA]</scope>
    <source>
        <strain evidence="3">ATCC 700492 / JCM 21426 / NBRC 103028 / MMB-1</strain>
    </source>
</reference>
<dbReference type="STRING" id="717774.Marme_2660"/>
<keyword evidence="3" id="KW-1185">Reference proteome</keyword>
<evidence type="ECO:0000313" key="3">
    <source>
        <dbReference type="Proteomes" id="UP000001062"/>
    </source>
</evidence>
<dbReference type="GO" id="GO:0003677">
    <property type="term" value="F:DNA binding"/>
    <property type="evidence" value="ECO:0007669"/>
    <property type="project" value="InterPro"/>
</dbReference>
<protein>
    <recommendedName>
        <fullName evidence="1">HTH cro/C1-type domain-containing protein</fullName>
    </recommendedName>
</protein>
<dbReference type="InterPro" id="IPR001387">
    <property type="entry name" value="Cro/C1-type_HTH"/>
</dbReference>
<dbReference type="HOGENOM" id="CLU_2396195_0_0_6"/>
<dbReference type="PROSITE" id="PS50943">
    <property type="entry name" value="HTH_CROC1"/>
    <property type="match status" value="1"/>
</dbReference>
<dbReference type="PATRIC" id="fig|717774.3.peg.2746"/>
<accession>F2JXJ1</accession>